<protein>
    <recommendedName>
        <fullName evidence="6">Dihydrolipoamide acetyltransferase component of pyruvate dehydrogenase complex</fullName>
        <ecNumber evidence="6">2.3.1.-</ecNumber>
    </recommendedName>
</protein>
<dbReference type="SUPFAM" id="SSF51230">
    <property type="entry name" value="Single hybrid motif"/>
    <property type="match status" value="1"/>
</dbReference>
<evidence type="ECO:0000256" key="1">
    <source>
        <dbReference type="ARBA" id="ARBA00001938"/>
    </source>
</evidence>
<dbReference type="Gene3D" id="4.10.320.10">
    <property type="entry name" value="E3-binding domain"/>
    <property type="match status" value="1"/>
</dbReference>
<evidence type="ECO:0000256" key="6">
    <source>
        <dbReference type="RuleBase" id="RU003423"/>
    </source>
</evidence>
<dbReference type="CDD" id="cd06849">
    <property type="entry name" value="lipoyl_domain"/>
    <property type="match status" value="1"/>
</dbReference>
<accession>A0A948S1R2</accession>
<dbReference type="GO" id="GO:0016407">
    <property type="term" value="F:acetyltransferase activity"/>
    <property type="evidence" value="ECO:0007669"/>
    <property type="project" value="TreeGrafter"/>
</dbReference>
<dbReference type="AlphaFoldDB" id="A0A948S1R2"/>
<organism evidence="9 10">
    <name type="scientific">Eiseniibacteriota bacterium</name>
    <dbReference type="NCBI Taxonomy" id="2212470"/>
    <lineage>
        <taxon>Bacteria</taxon>
        <taxon>Candidatus Eiseniibacteriota</taxon>
    </lineage>
</organism>
<dbReference type="Proteomes" id="UP000777784">
    <property type="component" value="Unassembled WGS sequence"/>
</dbReference>
<dbReference type="GO" id="GO:0031405">
    <property type="term" value="F:lipoic acid binding"/>
    <property type="evidence" value="ECO:0007669"/>
    <property type="project" value="TreeGrafter"/>
</dbReference>
<dbReference type="EC" id="2.3.1.-" evidence="6"/>
<dbReference type="Pfam" id="PF00198">
    <property type="entry name" value="2-oxoacid_dh"/>
    <property type="match status" value="1"/>
</dbReference>
<evidence type="ECO:0000256" key="3">
    <source>
        <dbReference type="ARBA" id="ARBA00022679"/>
    </source>
</evidence>
<dbReference type="InterPro" id="IPR001078">
    <property type="entry name" value="2-oxoacid_DH_actylTfrase"/>
</dbReference>
<dbReference type="InterPro" id="IPR004167">
    <property type="entry name" value="PSBD"/>
</dbReference>
<dbReference type="InterPro" id="IPR023213">
    <property type="entry name" value="CAT-like_dom_sf"/>
</dbReference>
<keyword evidence="4 6" id="KW-0450">Lipoyl</keyword>
<dbReference type="InterPro" id="IPR003016">
    <property type="entry name" value="2-oxoA_DH_lipoyl-BS"/>
</dbReference>
<name>A0A948S1R2_UNCEI</name>
<dbReference type="PROSITE" id="PS51826">
    <property type="entry name" value="PSBD"/>
    <property type="match status" value="1"/>
</dbReference>
<dbReference type="EMBL" id="JAHJDP010000087">
    <property type="protein sequence ID" value="MBU2692239.1"/>
    <property type="molecule type" value="Genomic_DNA"/>
</dbReference>
<dbReference type="PANTHER" id="PTHR43178">
    <property type="entry name" value="DIHYDROLIPOAMIDE ACETYLTRANSFERASE COMPONENT OF PYRUVATE DEHYDROGENASE COMPLEX"/>
    <property type="match status" value="1"/>
</dbReference>
<feature type="domain" description="Peripheral subunit-binding (PSBD)" evidence="8">
    <location>
        <begin position="123"/>
        <end position="160"/>
    </location>
</feature>
<gene>
    <name evidence="9" type="ORF">KJ970_15055</name>
</gene>
<proteinExistence type="inferred from homology"/>
<reference evidence="9" key="1">
    <citation type="submission" date="2021-05" db="EMBL/GenBank/DDBJ databases">
        <title>Energy efficiency and biological interactions define the core microbiome of deep oligotrophic groundwater.</title>
        <authorList>
            <person name="Mehrshad M."/>
            <person name="Lopez-Fernandez M."/>
            <person name="Bell E."/>
            <person name="Bernier-Latmani R."/>
            <person name="Bertilsson S."/>
            <person name="Dopson M."/>
        </authorList>
    </citation>
    <scope>NUCLEOTIDE SEQUENCE</scope>
    <source>
        <strain evidence="9">Modern_marine.mb.64</strain>
    </source>
</reference>
<dbReference type="Gene3D" id="2.40.50.100">
    <property type="match status" value="1"/>
</dbReference>
<dbReference type="PROSITE" id="PS50968">
    <property type="entry name" value="BIOTINYL_LIPOYL"/>
    <property type="match status" value="1"/>
</dbReference>
<dbReference type="InterPro" id="IPR036625">
    <property type="entry name" value="E3-bd_dom_sf"/>
</dbReference>
<evidence type="ECO:0000256" key="2">
    <source>
        <dbReference type="ARBA" id="ARBA00007317"/>
    </source>
</evidence>
<evidence type="ECO:0000313" key="9">
    <source>
        <dbReference type="EMBL" id="MBU2692239.1"/>
    </source>
</evidence>
<dbReference type="Gene3D" id="3.30.559.10">
    <property type="entry name" value="Chloramphenicol acetyltransferase-like domain"/>
    <property type="match status" value="1"/>
</dbReference>
<keyword evidence="5 6" id="KW-0012">Acyltransferase</keyword>
<dbReference type="SUPFAM" id="SSF47005">
    <property type="entry name" value="Peripheral subunit-binding domain of 2-oxo acid dehydrogenase complex"/>
    <property type="match status" value="1"/>
</dbReference>
<dbReference type="GO" id="GO:0005737">
    <property type="term" value="C:cytoplasm"/>
    <property type="evidence" value="ECO:0007669"/>
    <property type="project" value="TreeGrafter"/>
</dbReference>
<feature type="domain" description="Lipoyl-binding" evidence="7">
    <location>
        <begin position="1"/>
        <end position="76"/>
    </location>
</feature>
<dbReference type="Pfam" id="PF00364">
    <property type="entry name" value="Biotin_lipoyl"/>
    <property type="match status" value="1"/>
</dbReference>
<dbReference type="SUPFAM" id="SSF52777">
    <property type="entry name" value="CoA-dependent acyltransferases"/>
    <property type="match status" value="1"/>
</dbReference>
<evidence type="ECO:0000259" key="7">
    <source>
        <dbReference type="PROSITE" id="PS50968"/>
    </source>
</evidence>
<evidence type="ECO:0000256" key="4">
    <source>
        <dbReference type="ARBA" id="ARBA00022823"/>
    </source>
</evidence>
<comment type="cofactor">
    <cofactor evidence="1 6">
        <name>(R)-lipoate</name>
        <dbReference type="ChEBI" id="CHEBI:83088"/>
    </cofactor>
</comment>
<evidence type="ECO:0000259" key="8">
    <source>
        <dbReference type="PROSITE" id="PS51826"/>
    </source>
</evidence>
<dbReference type="PANTHER" id="PTHR43178:SF5">
    <property type="entry name" value="LIPOAMIDE ACYLTRANSFERASE COMPONENT OF BRANCHED-CHAIN ALPHA-KETO ACID DEHYDROGENASE COMPLEX, MITOCHONDRIAL"/>
    <property type="match status" value="1"/>
</dbReference>
<sequence>MYEFKLPDLGEGIQEGEILKWYIAAGDKINEDDPLVDVETDKAAVTIPSPKGGTIARLSGDVGGIINVGDVIVVIDDGTGGTVAVDDKGVAEKESVAPAAQAPAAPAAPAAPVAAVMSAGPVAAAPATRRLARELGVDIRTVPATGPAGRVTGEDVKRFHGTGGAAAPEKRVCPLDIVASPETEFAARAASAIPYLDIEPLPDFSQWGLIEIEKLRSIRRKVARKMITSFSLIPHVAHMDEADVTDLEAFRKRENERRKGKPGGHLTLLSFVIKAVTAGLRAAPSFNASLDHFKDQIIYKKYYNIGIAVDTGRGLIVPVIRETDRKSIIEVSAEIERLAAAARDGKIAVQDLQGGTFTITNVGPMGGTALLPTINYPEVAILAMGAAQDKAVVRDGQIVIRKMLPLTLAFDHRITDGADAARFVSEMVRTLSDPNLLLLET</sequence>
<dbReference type="InterPro" id="IPR011053">
    <property type="entry name" value="Single_hybrid_motif"/>
</dbReference>
<dbReference type="InterPro" id="IPR000089">
    <property type="entry name" value="Biotin_lipoyl"/>
</dbReference>
<keyword evidence="3 6" id="KW-0808">Transferase</keyword>
<comment type="caution">
    <text evidence="9">The sequence shown here is derived from an EMBL/GenBank/DDBJ whole genome shotgun (WGS) entry which is preliminary data.</text>
</comment>
<dbReference type="PROSITE" id="PS00189">
    <property type="entry name" value="LIPOYL"/>
    <property type="match status" value="1"/>
</dbReference>
<evidence type="ECO:0000256" key="5">
    <source>
        <dbReference type="ARBA" id="ARBA00023315"/>
    </source>
</evidence>
<dbReference type="FunFam" id="3.30.559.10:FF:000007">
    <property type="entry name" value="Dihydrolipoamide acetyltransferase component of pyruvate dehydrogenase complex"/>
    <property type="match status" value="1"/>
</dbReference>
<evidence type="ECO:0000313" key="10">
    <source>
        <dbReference type="Proteomes" id="UP000777784"/>
    </source>
</evidence>
<dbReference type="Pfam" id="PF02817">
    <property type="entry name" value="E3_binding"/>
    <property type="match status" value="1"/>
</dbReference>
<comment type="similarity">
    <text evidence="2 6">Belongs to the 2-oxoacid dehydrogenase family.</text>
</comment>
<dbReference type="InterPro" id="IPR050743">
    <property type="entry name" value="2-oxoacid_DH_E2_comp"/>
</dbReference>